<proteinExistence type="predicted"/>
<evidence type="ECO:0000313" key="2">
    <source>
        <dbReference type="WBParaSite" id="RSKR_0001028200.1"/>
    </source>
</evidence>
<dbReference type="Proteomes" id="UP000095286">
    <property type="component" value="Unplaced"/>
</dbReference>
<reference evidence="2" key="1">
    <citation type="submission" date="2016-11" db="UniProtKB">
        <authorList>
            <consortium name="WormBaseParasite"/>
        </authorList>
    </citation>
    <scope>IDENTIFICATION</scope>
    <source>
        <strain evidence="2">KR3021</strain>
    </source>
</reference>
<name>A0AC35UCZ4_9BILA</name>
<evidence type="ECO:0000313" key="1">
    <source>
        <dbReference type="Proteomes" id="UP000095286"/>
    </source>
</evidence>
<organism evidence="1 2">
    <name type="scientific">Rhabditophanes sp. KR3021</name>
    <dbReference type="NCBI Taxonomy" id="114890"/>
    <lineage>
        <taxon>Eukaryota</taxon>
        <taxon>Metazoa</taxon>
        <taxon>Ecdysozoa</taxon>
        <taxon>Nematoda</taxon>
        <taxon>Chromadorea</taxon>
        <taxon>Rhabditida</taxon>
        <taxon>Tylenchina</taxon>
        <taxon>Panagrolaimomorpha</taxon>
        <taxon>Strongyloidoidea</taxon>
        <taxon>Alloionematidae</taxon>
        <taxon>Rhabditophanes</taxon>
    </lineage>
</organism>
<protein>
    <submittedName>
        <fullName evidence="2">Glucuronosyltransferase</fullName>
    </submittedName>
</protein>
<sequence length="535" mass="61316">MSYFLYLFMPLLIAPNIDGYKILVYNLKFAYSHYAYNSIIADTLAGAGHDVTVIQADLDLNVKHPGAQIAKTYNIPVENEIAELLTNNSMADLIWDLDGSSFAQLKAIENFMKAQHLHQLKIINDKELAKWILNEKFDFGYAEVYSMHMIGLFKAWNITKYATGTATTLIDYMYFFYGVPFSPSSMPNMLQASSPKMTYSERVINLLGYLFFKSFFYYNADHITGEKEINKMYGADTFILERDLGEAAFIFINTNPFFDFPHPKTEKMIAISGIGIPEVKKLDKYWDDILNLRNQTILLSFGSLAKSSKMPLILKQSIVTTVKKLPDITVIFKYEIEDDGLNKDVPNLILSKWVPQNDLINDPRLSLFILHCGLNSVHEIAFAKSDCPSLAIPIFGDQMRNAQLIKSNKIGAIMNKLDLSKPDIFAKYIIETMNNKEFKQNSKQLGNMLAKRPFSAKDLLINNIEFACEFGNLKQLDLESRHQGFIVYYMLDIIVPFILVLIGFMWCGIYLTIKFIQFSIIRRFKKYRPVSTENN</sequence>
<accession>A0AC35UCZ4</accession>
<dbReference type="WBParaSite" id="RSKR_0001028200.1">
    <property type="protein sequence ID" value="RSKR_0001028200.1"/>
    <property type="gene ID" value="RSKR_0001028200"/>
</dbReference>